<evidence type="ECO:0000256" key="2">
    <source>
        <dbReference type="ARBA" id="ARBA00022692"/>
    </source>
</evidence>
<proteinExistence type="predicted"/>
<keyword evidence="3 5" id="KW-1133">Transmembrane helix</keyword>
<evidence type="ECO:0000313" key="7">
    <source>
        <dbReference type="Proteomes" id="UP000075418"/>
    </source>
</evidence>
<dbReference type="AlphaFoldDB" id="A0A151A3T2"/>
<evidence type="ECO:0000313" key="6">
    <source>
        <dbReference type="EMBL" id="KYH14069.1"/>
    </source>
</evidence>
<feature type="transmembrane region" description="Helical" evidence="5">
    <location>
        <begin position="15"/>
        <end position="39"/>
    </location>
</feature>
<evidence type="ECO:0000256" key="4">
    <source>
        <dbReference type="ARBA" id="ARBA00023136"/>
    </source>
</evidence>
<keyword evidence="4 5" id="KW-0472">Membrane</keyword>
<accession>A0A151A3T2</accession>
<keyword evidence="2 5" id="KW-0812">Transmembrane</keyword>
<dbReference type="Proteomes" id="UP000075418">
    <property type="component" value="Unassembled WGS sequence"/>
</dbReference>
<feature type="transmembrane region" description="Helical" evidence="5">
    <location>
        <begin position="81"/>
        <end position="102"/>
    </location>
</feature>
<feature type="transmembrane region" description="Helical" evidence="5">
    <location>
        <begin position="51"/>
        <end position="75"/>
    </location>
</feature>
<organism evidence="6 7">
    <name type="scientific">Staphylococcus kloosii</name>
    <dbReference type="NCBI Taxonomy" id="29384"/>
    <lineage>
        <taxon>Bacteria</taxon>
        <taxon>Bacillati</taxon>
        <taxon>Bacillota</taxon>
        <taxon>Bacilli</taxon>
        <taxon>Bacillales</taxon>
        <taxon>Staphylococcaceae</taxon>
        <taxon>Staphylococcus</taxon>
    </lineage>
</organism>
<comment type="subcellular location">
    <subcellularLocation>
        <location evidence="1">Membrane</location>
        <topology evidence="1">Multi-pass membrane protein</topology>
    </subcellularLocation>
</comment>
<dbReference type="EMBL" id="LUGM01000002">
    <property type="protein sequence ID" value="KYH14069.1"/>
    <property type="molecule type" value="Genomic_DNA"/>
</dbReference>
<dbReference type="RefSeq" id="WP_061854292.1">
    <property type="nucleotide sequence ID" value="NZ_LUGM01000002.1"/>
</dbReference>
<comment type="caution">
    <text evidence="6">The sequence shown here is derived from an EMBL/GenBank/DDBJ whole genome shotgun (WGS) entry which is preliminary data.</text>
</comment>
<dbReference type="InterPro" id="IPR019109">
    <property type="entry name" value="MamF_MmsF"/>
</dbReference>
<gene>
    <name evidence="6" type="ORF">A0131_04550</name>
</gene>
<reference evidence="6 7" key="1">
    <citation type="submission" date="2016-02" db="EMBL/GenBank/DDBJ databases">
        <title>Draft genome sequence of hydrocarbon degrading Staphylococcus saprophyticus Strain CNV2, isolated from crude-oil contaminated soil from Noonmati Oil Refinery, Guwahati, Assam, India.</title>
        <authorList>
            <person name="Mukherjee A."/>
            <person name="Chettri B."/>
            <person name="Langpoklakpam J."/>
            <person name="Singh A.K."/>
            <person name="Chattopadhyay D.J."/>
        </authorList>
    </citation>
    <scope>NUCLEOTIDE SEQUENCE [LARGE SCALE GENOMIC DNA]</scope>
    <source>
        <strain evidence="6 7">CNV2</strain>
    </source>
</reference>
<sequence>MDNKTSQTNVQSGKVLAALCYFSIFFAPLILPIIVWILSDKPTSSHAAKSLIYHIITYLCPFILVISASLGTGALSTESTWQAVVLIIIAIVLVVITIWYTIKNIYRGIKVLLSDESYFRP</sequence>
<evidence type="ECO:0008006" key="8">
    <source>
        <dbReference type="Google" id="ProtNLM"/>
    </source>
</evidence>
<evidence type="ECO:0000256" key="1">
    <source>
        <dbReference type="ARBA" id="ARBA00004141"/>
    </source>
</evidence>
<evidence type="ECO:0000256" key="3">
    <source>
        <dbReference type="ARBA" id="ARBA00022989"/>
    </source>
</evidence>
<evidence type="ECO:0000256" key="5">
    <source>
        <dbReference type="SAM" id="Phobius"/>
    </source>
</evidence>
<protein>
    <recommendedName>
        <fullName evidence="8">DUF4870 domain-containing protein</fullName>
    </recommendedName>
</protein>
<dbReference type="Pfam" id="PF09685">
    <property type="entry name" value="MamF_MmsF"/>
    <property type="match status" value="1"/>
</dbReference>
<name>A0A151A3T2_9STAP</name>